<dbReference type="KEGG" id="dpte:113799813"/>
<accession>A0A6P6YMN5</accession>
<keyword evidence="1" id="KW-0812">Transmembrane</keyword>
<evidence type="ECO:0000313" key="3">
    <source>
        <dbReference type="RefSeq" id="XP_027206309.1"/>
    </source>
</evidence>
<evidence type="ECO:0000256" key="1">
    <source>
        <dbReference type="SAM" id="Phobius"/>
    </source>
</evidence>
<feature type="non-terminal residue" evidence="3">
    <location>
        <position position="150"/>
    </location>
</feature>
<dbReference type="InParanoid" id="A0A6P6YMN5"/>
<proteinExistence type="predicted"/>
<evidence type="ECO:0000313" key="2">
    <source>
        <dbReference type="Proteomes" id="UP000515146"/>
    </source>
</evidence>
<organism evidence="2 3">
    <name type="scientific">Dermatophagoides pteronyssinus</name>
    <name type="common">European house dust mite</name>
    <dbReference type="NCBI Taxonomy" id="6956"/>
    <lineage>
        <taxon>Eukaryota</taxon>
        <taxon>Metazoa</taxon>
        <taxon>Ecdysozoa</taxon>
        <taxon>Arthropoda</taxon>
        <taxon>Chelicerata</taxon>
        <taxon>Arachnida</taxon>
        <taxon>Acari</taxon>
        <taxon>Acariformes</taxon>
        <taxon>Sarcoptiformes</taxon>
        <taxon>Astigmata</taxon>
        <taxon>Psoroptidia</taxon>
        <taxon>Analgoidea</taxon>
        <taxon>Pyroglyphidae</taxon>
        <taxon>Dermatophagoidinae</taxon>
        <taxon>Dermatophagoides</taxon>
    </lineage>
</organism>
<keyword evidence="2" id="KW-1185">Reference proteome</keyword>
<reference evidence="3" key="1">
    <citation type="submission" date="2025-08" db="UniProtKB">
        <authorList>
            <consortium name="RefSeq"/>
        </authorList>
    </citation>
    <scope>IDENTIFICATION</scope>
    <source>
        <strain evidence="3">Airmid</strain>
    </source>
</reference>
<feature type="transmembrane region" description="Helical" evidence="1">
    <location>
        <begin position="95"/>
        <end position="116"/>
    </location>
</feature>
<keyword evidence="1" id="KW-1133">Transmembrane helix</keyword>
<protein>
    <submittedName>
        <fullName evidence="3">Uncharacterized protein LOC113799813</fullName>
    </submittedName>
</protein>
<dbReference type="OrthoDB" id="6525950at2759"/>
<dbReference type="RefSeq" id="XP_027206309.1">
    <property type="nucleotide sequence ID" value="XM_027350508.1"/>
</dbReference>
<feature type="transmembrane region" description="Helical" evidence="1">
    <location>
        <begin position="53"/>
        <end position="75"/>
    </location>
</feature>
<dbReference type="Proteomes" id="UP000515146">
    <property type="component" value="Unplaced"/>
</dbReference>
<name>A0A6P6YMN5_DERPT</name>
<dbReference type="AlphaFoldDB" id="A0A6P6YMN5"/>
<gene>
    <name evidence="3" type="primary">LOC113799813</name>
</gene>
<keyword evidence="1" id="KW-0472">Membrane</keyword>
<sequence length="150" mass="18032">MYSIVKFEINIWKKFMQNKYYHIVHNHIFYLFNYNDELIRQKPMGKISKSYKLNLLLGIINLLVLFTSIIMIIKPKWINNFNTFNVLLQMFPAEGLSYLIAAMIICTINSLLNAFYATSTDYNQFEFILPIQYSKYRNLNELDSNRFEWI</sequence>